<dbReference type="InterPro" id="IPR016181">
    <property type="entry name" value="Acyl_CoA_acyltransferase"/>
</dbReference>
<dbReference type="PROSITE" id="PS51186">
    <property type="entry name" value="GNAT"/>
    <property type="match status" value="1"/>
</dbReference>
<evidence type="ECO:0000313" key="4">
    <source>
        <dbReference type="EMBL" id="XDU71812.1"/>
    </source>
</evidence>
<gene>
    <name evidence="4" type="ORF">AB3G37_20170</name>
</gene>
<dbReference type="EMBL" id="CP165628">
    <property type="protein sequence ID" value="XDU71812.1"/>
    <property type="molecule type" value="Genomic_DNA"/>
</dbReference>
<dbReference type="GO" id="GO:0016747">
    <property type="term" value="F:acyltransferase activity, transferring groups other than amino-acyl groups"/>
    <property type="evidence" value="ECO:0007669"/>
    <property type="project" value="InterPro"/>
</dbReference>
<evidence type="ECO:0000259" key="3">
    <source>
        <dbReference type="PROSITE" id="PS51186"/>
    </source>
</evidence>
<reference evidence="4" key="1">
    <citation type="submission" date="2024-07" db="EMBL/GenBank/DDBJ databases">
        <authorList>
            <person name="Biller S.J."/>
        </authorList>
    </citation>
    <scope>NUCLEOTIDE SEQUENCE</scope>
    <source>
        <strain evidence="4">WC2420</strain>
    </source>
</reference>
<dbReference type="PANTHER" id="PTHR43877">
    <property type="entry name" value="AMINOALKYLPHOSPHONATE N-ACETYLTRANSFERASE-RELATED-RELATED"/>
    <property type="match status" value="1"/>
</dbReference>
<dbReference type="EC" id="2.3.-.-" evidence="4"/>
<dbReference type="InterPro" id="IPR000182">
    <property type="entry name" value="GNAT_dom"/>
</dbReference>
<keyword evidence="2 4" id="KW-0012">Acyltransferase</keyword>
<evidence type="ECO:0000256" key="2">
    <source>
        <dbReference type="ARBA" id="ARBA00023315"/>
    </source>
</evidence>
<dbReference type="AlphaFoldDB" id="A0AB39VRA8"/>
<organism evidence="4">
    <name type="scientific">Rouxiella sp. WC2420</name>
    <dbReference type="NCBI Taxonomy" id="3234145"/>
    <lineage>
        <taxon>Bacteria</taxon>
        <taxon>Pseudomonadati</taxon>
        <taxon>Pseudomonadota</taxon>
        <taxon>Gammaproteobacteria</taxon>
        <taxon>Enterobacterales</taxon>
        <taxon>Yersiniaceae</taxon>
        <taxon>Rouxiella</taxon>
    </lineage>
</organism>
<name>A0AB39VRA8_9GAMM</name>
<evidence type="ECO:0000256" key="1">
    <source>
        <dbReference type="ARBA" id="ARBA00022679"/>
    </source>
</evidence>
<sequence>MEIRIASRDDALGLWQLRNRALRHGCAGVYEPAILSAFTPEKMPDGMNKAVAENQVFIIDSSDENVPCACGYLDLVTGHVEAIFTLPEYQGKGLASSIINAIKQQSRNLGMTQLTLSSTPNAVGFYQKQGFTIVSKGKYFSKSVQSDLDCFEMIWLDN</sequence>
<accession>A0AB39VRA8</accession>
<dbReference type="Pfam" id="PF13673">
    <property type="entry name" value="Acetyltransf_10"/>
    <property type="match status" value="1"/>
</dbReference>
<proteinExistence type="predicted"/>
<dbReference type="Gene3D" id="3.40.630.30">
    <property type="match status" value="1"/>
</dbReference>
<dbReference type="CDD" id="cd04301">
    <property type="entry name" value="NAT_SF"/>
    <property type="match status" value="1"/>
</dbReference>
<keyword evidence="1 4" id="KW-0808">Transferase</keyword>
<dbReference type="SUPFAM" id="SSF55729">
    <property type="entry name" value="Acyl-CoA N-acyltransferases (Nat)"/>
    <property type="match status" value="1"/>
</dbReference>
<feature type="domain" description="N-acetyltransferase" evidence="3">
    <location>
        <begin position="1"/>
        <end position="158"/>
    </location>
</feature>
<dbReference type="RefSeq" id="WP_369788905.1">
    <property type="nucleotide sequence ID" value="NZ_CP165628.1"/>
</dbReference>
<protein>
    <submittedName>
        <fullName evidence="4">GNAT family N-acetyltransferase</fullName>
        <ecNumber evidence="4">2.3.-.-</ecNumber>
    </submittedName>
</protein>
<dbReference type="InterPro" id="IPR050832">
    <property type="entry name" value="Bact_Acetyltransf"/>
</dbReference>
<dbReference type="PANTHER" id="PTHR43877:SF2">
    <property type="entry name" value="AMINOALKYLPHOSPHONATE N-ACETYLTRANSFERASE-RELATED"/>
    <property type="match status" value="1"/>
</dbReference>